<evidence type="ECO:0000313" key="4">
    <source>
        <dbReference type="Proteomes" id="UP000708208"/>
    </source>
</evidence>
<feature type="compositionally biased region" description="Low complexity" evidence="1">
    <location>
        <begin position="150"/>
        <end position="162"/>
    </location>
</feature>
<dbReference type="PANTHER" id="PTHR12776:SF1">
    <property type="entry name" value="KAZRIN"/>
    <property type="match status" value="1"/>
</dbReference>
<dbReference type="InterPro" id="IPR001660">
    <property type="entry name" value="SAM"/>
</dbReference>
<accession>A0A8J2JS42</accession>
<name>A0A8J2JS42_9HEXA</name>
<comment type="caution">
    <text evidence="3">The sequence shown here is derived from an EMBL/GenBank/DDBJ whole genome shotgun (WGS) entry which is preliminary data.</text>
</comment>
<sequence length="371" mass="40989">MVKAPSVRTSVWINPFDCVFLPFCSHTAISLDLGGGDGSGDGDSMSVISTATLPQLFATPRDSPGPLSYSSFTRTVDANALSRSAEQLLAAEAAECRRKSGRRTGADLTGRASAGAKGAWGSISRVFARNKHRRTLDPALYDSMNTGQRSSWSPQSSVPASPLTEQESYGDKLRALEEAATLPMELWRAGMVQAWIEVSLGMPQYGSRCADNIKSGKVLLELSDSELESELGIAHPLHRKKLRLAIEEHRNPALVRFPCTVELSHVWVSSEWLPDIGLPQYAENFAGCLVDARLLDHLSKKDLEKYLGVTRKFHLAAIAHGVHLLRIVAYDRQALAERRRNCDNDPLVWTNHHFIQWARSIDLNEYADNLK</sequence>
<feature type="domain" description="SAM" evidence="2">
    <location>
        <begin position="187"/>
        <end position="252"/>
    </location>
</feature>
<evidence type="ECO:0000259" key="2">
    <source>
        <dbReference type="PROSITE" id="PS50105"/>
    </source>
</evidence>
<dbReference type="SMART" id="SM00454">
    <property type="entry name" value="SAM"/>
    <property type="match status" value="2"/>
</dbReference>
<dbReference type="Proteomes" id="UP000708208">
    <property type="component" value="Unassembled WGS sequence"/>
</dbReference>
<feature type="region of interest" description="Disordered" evidence="1">
    <location>
        <begin position="141"/>
        <end position="166"/>
    </location>
</feature>
<feature type="non-terminal residue" evidence="3">
    <location>
        <position position="1"/>
    </location>
</feature>
<dbReference type="OrthoDB" id="6430345at2759"/>
<reference evidence="3" key="1">
    <citation type="submission" date="2021-06" db="EMBL/GenBank/DDBJ databases">
        <authorList>
            <person name="Hodson N. C."/>
            <person name="Mongue J. A."/>
            <person name="Jaron S. K."/>
        </authorList>
    </citation>
    <scope>NUCLEOTIDE SEQUENCE</scope>
</reference>
<evidence type="ECO:0000256" key="1">
    <source>
        <dbReference type="SAM" id="MobiDB-lite"/>
    </source>
</evidence>
<proteinExistence type="predicted"/>
<evidence type="ECO:0000313" key="3">
    <source>
        <dbReference type="EMBL" id="CAG7725474.1"/>
    </source>
</evidence>
<gene>
    <name evidence="3" type="ORF">AFUS01_LOCUS14429</name>
</gene>
<dbReference type="Pfam" id="PF00536">
    <property type="entry name" value="SAM_1"/>
    <property type="match status" value="2"/>
</dbReference>
<protein>
    <recommendedName>
        <fullName evidence="2">SAM domain-containing protein</fullName>
    </recommendedName>
</protein>
<dbReference type="AlphaFoldDB" id="A0A8J2JS42"/>
<feature type="domain" description="SAM" evidence="2">
    <location>
        <begin position="270"/>
        <end position="328"/>
    </location>
</feature>
<dbReference type="EMBL" id="CAJVCH010122526">
    <property type="protein sequence ID" value="CAG7725474.1"/>
    <property type="molecule type" value="Genomic_DNA"/>
</dbReference>
<keyword evidence="4" id="KW-1185">Reference proteome</keyword>
<dbReference type="PANTHER" id="PTHR12776">
    <property type="entry name" value="KAZRIN-RELATED"/>
    <property type="match status" value="1"/>
</dbReference>
<dbReference type="PROSITE" id="PS50105">
    <property type="entry name" value="SAM_DOMAIN"/>
    <property type="match status" value="2"/>
</dbReference>
<dbReference type="InterPro" id="IPR037614">
    <property type="entry name" value="Kazrin"/>
</dbReference>
<organism evidence="3 4">
    <name type="scientific">Allacma fusca</name>
    <dbReference type="NCBI Taxonomy" id="39272"/>
    <lineage>
        <taxon>Eukaryota</taxon>
        <taxon>Metazoa</taxon>
        <taxon>Ecdysozoa</taxon>
        <taxon>Arthropoda</taxon>
        <taxon>Hexapoda</taxon>
        <taxon>Collembola</taxon>
        <taxon>Symphypleona</taxon>
        <taxon>Sminthuridae</taxon>
        <taxon>Allacma</taxon>
    </lineage>
</organism>